<proteinExistence type="predicted"/>
<reference evidence="1" key="1">
    <citation type="submission" date="2021-03" db="EMBL/GenBank/DDBJ databases">
        <title>Draft genome sequence of rust myrtle Austropuccinia psidii MF-1, a brazilian biotype.</title>
        <authorList>
            <person name="Quecine M.C."/>
            <person name="Pachon D.M.R."/>
            <person name="Bonatelli M.L."/>
            <person name="Correr F.H."/>
            <person name="Franceschini L.M."/>
            <person name="Leite T.F."/>
            <person name="Margarido G.R.A."/>
            <person name="Almeida C.A."/>
            <person name="Ferrarezi J.A."/>
            <person name="Labate C.A."/>
        </authorList>
    </citation>
    <scope>NUCLEOTIDE SEQUENCE</scope>
    <source>
        <strain evidence="1">MF-1</strain>
    </source>
</reference>
<dbReference type="AlphaFoldDB" id="A0A9Q3D4A3"/>
<organism evidence="1 2">
    <name type="scientific">Austropuccinia psidii MF-1</name>
    <dbReference type="NCBI Taxonomy" id="1389203"/>
    <lineage>
        <taxon>Eukaryota</taxon>
        <taxon>Fungi</taxon>
        <taxon>Dikarya</taxon>
        <taxon>Basidiomycota</taxon>
        <taxon>Pucciniomycotina</taxon>
        <taxon>Pucciniomycetes</taxon>
        <taxon>Pucciniales</taxon>
        <taxon>Sphaerophragmiaceae</taxon>
        <taxon>Austropuccinia</taxon>
    </lineage>
</organism>
<protein>
    <submittedName>
        <fullName evidence="1">Uncharacterized protein</fullName>
    </submittedName>
</protein>
<accession>A0A9Q3D4A3</accession>
<gene>
    <name evidence="1" type="ORF">O181_033843</name>
</gene>
<dbReference type="OrthoDB" id="3269001at2759"/>
<dbReference type="Proteomes" id="UP000765509">
    <property type="component" value="Unassembled WGS sequence"/>
</dbReference>
<name>A0A9Q3D4A3_9BASI</name>
<evidence type="ECO:0000313" key="2">
    <source>
        <dbReference type="Proteomes" id="UP000765509"/>
    </source>
</evidence>
<dbReference type="EMBL" id="AVOT02012416">
    <property type="protein sequence ID" value="MBW0494128.1"/>
    <property type="molecule type" value="Genomic_DNA"/>
</dbReference>
<keyword evidence="2" id="KW-1185">Reference proteome</keyword>
<evidence type="ECO:0000313" key="1">
    <source>
        <dbReference type="EMBL" id="MBW0494128.1"/>
    </source>
</evidence>
<comment type="caution">
    <text evidence="1">The sequence shown here is derived from an EMBL/GenBank/DDBJ whole genome shotgun (WGS) entry which is preliminary data.</text>
</comment>
<sequence length="112" mass="12540">MFQESSLVRNEPTTIHLNCLLMPLIKELKEMWQGYHFSPTSTGPSGSLTSVAILTSIADVVAMCKTTGLISHSGSHVCNFFSIHKAQIKEIDPQIHYTHTHPNHRSTVVKWL</sequence>